<name>A0AAP0EBT2_9MAGN</name>
<organism evidence="1 2">
    <name type="scientific">Stephania cephalantha</name>
    <dbReference type="NCBI Taxonomy" id="152367"/>
    <lineage>
        <taxon>Eukaryota</taxon>
        <taxon>Viridiplantae</taxon>
        <taxon>Streptophyta</taxon>
        <taxon>Embryophyta</taxon>
        <taxon>Tracheophyta</taxon>
        <taxon>Spermatophyta</taxon>
        <taxon>Magnoliopsida</taxon>
        <taxon>Ranunculales</taxon>
        <taxon>Menispermaceae</taxon>
        <taxon>Menispermoideae</taxon>
        <taxon>Cissampelideae</taxon>
        <taxon>Stephania</taxon>
    </lineage>
</organism>
<sequence length="59" mass="6283">MHATYPSLSVIDNSITVREGSAMEYEEHIALAGVFGALFSKRFIMDLNAGIGGAISIPL</sequence>
<dbReference type="AlphaFoldDB" id="A0AAP0EBT2"/>
<proteinExistence type="predicted"/>
<protein>
    <submittedName>
        <fullName evidence="1">Uncharacterized protein</fullName>
    </submittedName>
</protein>
<keyword evidence="2" id="KW-1185">Reference proteome</keyword>
<evidence type="ECO:0000313" key="1">
    <source>
        <dbReference type="EMBL" id="KAK9088668.1"/>
    </source>
</evidence>
<gene>
    <name evidence="1" type="ORF">Scep_027750</name>
</gene>
<dbReference type="EMBL" id="JBBNAG010000012">
    <property type="protein sequence ID" value="KAK9088668.1"/>
    <property type="molecule type" value="Genomic_DNA"/>
</dbReference>
<reference evidence="1 2" key="1">
    <citation type="submission" date="2024-01" db="EMBL/GenBank/DDBJ databases">
        <title>Genome assemblies of Stephania.</title>
        <authorList>
            <person name="Yang L."/>
        </authorList>
    </citation>
    <scope>NUCLEOTIDE SEQUENCE [LARGE SCALE GENOMIC DNA]</scope>
    <source>
        <strain evidence="1">JXDWG</strain>
        <tissue evidence="1">Leaf</tissue>
    </source>
</reference>
<evidence type="ECO:0000313" key="2">
    <source>
        <dbReference type="Proteomes" id="UP001419268"/>
    </source>
</evidence>
<dbReference type="Proteomes" id="UP001419268">
    <property type="component" value="Unassembled WGS sequence"/>
</dbReference>
<accession>A0AAP0EBT2</accession>
<comment type="caution">
    <text evidence="1">The sequence shown here is derived from an EMBL/GenBank/DDBJ whole genome shotgun (WGS) entry which is preliminary data.</text>
</comment>